<dbReference type="EMBL" id="MU853225">
    <property type="protein sequence ID" value="KAK4126265.1"/>
    <property type="molecule type" value="Genomic_DNA"/>
</dbReference>
<keyword evidence="1" id="KW-0812">Transmembrane</keyword>
<sequence>MRSTYASGFLGHQPYLNSRNHNSVKRQPAFPYVSSVILIFNFPFHFCFLSCCVIQGFRVFLKRDGEYDDKQPASIVAYHHAYGSQPLTHDHVPVKHDSFPFVFRYGPKIATCVRLPCLPF</sequence>
<evidence type="ECO:0000313" key="2">
    <source>
        <dbReference type="EMBL" id="KAK4126265.1"/>
    </source>
</evidence>
<comment type="caution">
    <text evidence="2">The sequence shown here is derived from an EMBL/GenBank/DDBJ whole genome shotgun (WGS) entry which is preliminary data.</text>
</comment>
<protein>
    <submittedName>
        <fullName evidence="2">Uncharacterized protein</fullName>
    </submittedName>
</protein>
<proteinExistence type="predicted"/>
<name>A0AAN6U5B6_9PEZI</name>
<feature type="transmembrane region" description="Helical" evidence="1">
    <location>
        <begin position="29"/>
        <end position="54"/>
    </location>
</feature>
<accession>A0AAN6U5B6</accession>
<dbReference type="RefSeq" id="XP_062650036.1">
    <property type="nucleotide sequence ID" value="XM_062786686.1"/>
</dbReference>
<evidence type="ECO:0000256" key="1">
    <source>
        <dbReference type="SAM" id="Phobius"/>
    </source>
</evidence>
<organism evidence="2 3">
    <name type="scientific">Parathielavia appendiculata</name>
    <dbReference type="NCBI Taxonomy" id="2587402"/>
    <lineage>
        <taxon>Eukaryota</taxon>
        <taxon>Fungi</taxon>
        <taxon>Dikarya</taxon>
        <taxon>Ascomycota</taxon>
        <taxon>Pezizomycotina</taxon>
        <taxon>Sordariomycetes</taxon>
        <taxon>Sordariomycetidae</taxon>
        <taxon>Sordariales</taxon>
        <taxon>Chaetomiaceae</taxon>
        <taxon>Parathielavia</taxon>
    </lineage>
</organism>
<keyword evidence="1" id="KW-0472">Membrane</keyword>
<evidence type="ECO:0000313" key="3">
    <source>
        <dbReference type="Proteomes" id="UP001302602"/>
    </source>
</evidence>
<gene>
    <name evidence="2" type="ORF">N657DRAFT_300518</name>
</gene>
<keyword evidence="3" id="KW-1185">Reference proteome</keyword>
<dbReference type="Proteomes" id="UP001302602">
    <property type="component" value="Unassembled WGS sequence"/>
</dbReference>
<reference evidence="2" key="1">
    <citation type="journal article" date="2023" name="Mol. Phylogenet. Evol.">
        <title>Genome-scale phylogeny and comparative genomics of the fungal order Sordariales.</title>
        <authorList>
            <person name="Hensen N."/>
            <person name="Bonometti L."/>
            <person name="Westerberg I."/>
            <person name="Brannstrom I.O."/>
            <person name="Guillou S."/>
            <person name="Cros-Aarteil S."/>
            <person name="Calhoun S."/>
            <person name="Haridas S."/>
            <person name="Kuo A."/>
            <person name="Mondo S."/>
            <person name="Pangilinan J."/>
            <person name="Riley R."/>
            <person name="LaButti K."/>
            <person name="Andreopoulos B."/>
            <person name="Lipzen A."/>
            <person name="Chen C."/>
            <person name="Yan M."/>
            <person name="Daum C."/>
            <person name="Ng V."/>
            <person name="Clum A."/>
            <person name="Steindorff A."/>
            <person name="Ohm R.A."/>
            <person name="Martin F."/>
            <person name="Silar P."/>
            <person name="Natvig D.O."/>
            <person name="Lalanne C."/>
            <person name="Gautier V."/>
            <person name="Ament-Velasquez S.L."/>
            <person name="Kruys A."/>
            <person name="Hutchinson M.I."/>
            <person name="Powell A.J."/>
            <person name="Barry K."/>
            <person name="Miller A.N."/>
            <person name="Grigoriev I.V."/>
            <person name="Debuchy R."/>
            <person name="Gladieux P."/>
            <person name="Hiltunen Thoren M."/>
            <person name="Johannesson H."/>
        </authorList>
    </citation>
    <scope>NUCLEOTIDE SEQUENCE</scope>
    <source>
        <strain evidence="2">CBS 731.68</strain>
    </source>
</reference>
<reference evidence="2" key="2">
    <citation type="submission" date="2023-05" db="EMBL/GenBank/DDBJ databases">
        <authorList>
            <consortium name="Lawrence Berkeley National Laboratory"/>
            <person name="Steindorff A."/>
            <person name="Hensen N."/>
            <person name="Bonometti L."/>
            <person name="Westerberg I."/>
            <person name="Brannstrom I.O."/>
            <person name="Guillou S."/>
            <person name="Cros-Aarteil S."/>
            <person name="Calhoun S."/>
            <person name="Haridas S."/>
            <person name="Kuo A."/>
            <person name="Mondo S."/>
            <person name="Pangilinan J."/>
            <person name="Riley R."/>
            <person name="Labutti K."/>
            <person name="Andreopoulos B."/>
            <person name="Lipzen A."/>
            <person name="Chen C."/>
            <person name="Yanf M."/>
            <person name="Daum C."/>
            <person name="Ng V."/>
            <person name="Clum A."/>
            <person name="Ohm R."/>
            <person name="Martin F."/>
            <person name="Silar P."/>
            <person name="Natvig D."/>
            <person name="Lalanne C."/>
            <person name="Gautier V."/>
            <person name="Ament-Velasquez S.L."/>
            <person name="Kruys A."/>
            <person name="Hutchinson M.I."/>
            <person name="Powell A.J."/>
            <person name="Barry K."/>
            <person name="Miller A.N."/>
            <person name="Grigoriev I.V."/>
            <person name="Debuchy R."/>
            <person name="Gladieux P."/>
            <person name="Thoren M.H."/>
            <person name="Johannesson H."/>
        </authorList>
    </citation>
    <scope>NUCLEOTIDE SEQUENCE</scope>
    <source>
        <strain evidence="2">CBS 731.68</strain>
    </source>
</reference>
<dbReference type="GeneID" id="87823454"/>
<keyword evidence="1" id="KW-1133">Transmembrane helix</keyword>
<dbReference type="AlphaFoldDB" id="A0AAN6U5B6"/>